<name>A0ACC0C8I9_CATRO</name>
<organism evidence="1 2">
    <name type="scientific">Catharanthus roseus</name>
    <name type="common">Madagascar periwinkle</name>
    <name type="synonym">Vinca rosea</name>
    <dbReference type="NCBI Taxonomy" id="4058"/>
    <lineage>
        <taxon>Eukaryota</taxon>
        <taxon>Viridiplantae</taxon>
        <taxon>Streptophyta</taxon>
        <taxon>Embryophyta</taxon>
        <taxon>Tracheophyta</taxon>
        <taxon>Spermatophyta</taxon>
        <taxon>Magnoliopsida</taxon>
        <taxon>eudicotyledons</taxon>
        <taxon>Gunneridae</taxon>
        <taxon>Pentapetalae</taxon>
        <taxon>asterids</taxon>
        <taxon>lamiids</taxon>
        <taxon>Gentianales</taxon>
        <taxon>Apocynaceae</taxon>
        <taxon>Rauvolfioideae</taxon>
        <taxon>Vinceae</taxon>
        <taxon>Catharanthinae</taxon>
        <taxon>Catharanthus</taxon>
    </lineage>
</organism>
<sequence>MPRKKVAKDFKKSVVNVTDSSSKEAQKLPNRVLSRKNNNFYDLAISLYLISGHAMHLKMIDLRRLPDMSVVKMILHDWNPKQMCSLKPREWVNGELKMNTMAILFLVKNYNVRLFMKLCGRKEVSCERTDLAFRKLCSMDSKINTSWMLSVFQLMMQIGALNNEIYC</sequence>
<gene>
    <name evidence="1" type="ORF">M9H77_02489</name>
</gene>
<accession>A0ACC0C8I9</accession>
<protein>
    <submittedName>
        <fullName evidence="1">Uncharacterized protein</fullName>
    </submittedName>
</protein>
<evidence type="ECO:0000313" key="1">
    <source>
        <dbReference type="EMBL" id="KAI5681262.1"/>
    </source>
</evidence>
<dbReference type="EMBL" id="CM044701">
    <property type="protein sequence ID" value="KAI5681262.1"/>
    <property type="molecule type" value="Genomic_DNA"/>
</dbReference>
<proteinExistence type="predicted"/>
<reference evidence="2" key="1">
    <citation type="journal article" date="2023" name="Nat. Plants">
        <title>Single-cell RNA sequencing provides a high-resolution roadmap for understanding the multicellular compartmentation of specialized metabolism.</title>
        <authorList>
            <person name="Sun S."/>
            <person name="Shen X."/>
            <person name="Li Y."/>
            <person name="Li Y."/>
            <person name="Wang S."/>
            <person name="Li R."/>
            <person name="Zhang H."/>
            <person name="Shen G."/>
            <person name="Guo B."/>
            <person name="Wei J."/>
            <person name="Xu J."/>
            <person name="St-Pierre B."/>
            <person name="Chen S."/>
            <person name="Sun C."/>
        </authorList>
    </citation>
    <scope>NUCLEOTIDE SEQUENCE [LARGE SCALE GENOMIC DNA]</scope>
</reference>
<evidence type="ECO:0000313" key="2">
    <source>
        <dbReference type="Proteomes" id="UP001060085"/>
    </source>
</evidence>
<keyword evidence="2" id="KW-1185">Reference proteome</keyword>
<dbReference type="Proteomes" id="UP001060085">
    <property type="component" value="Linkage Group LG01"/>
</dbReference>
<comment type="caution">
    <text evidence="1">The sequence shown here is derived from an EMBL/GenBank/DDBJ whole genome shotgun (WGS) entry which is preliminary data.</text>
</comment>